<proteinExistence type="predicted"/>
<dbReference type="EMBL" id="LJUJ01000035">
    <property type="protein sequence ID" value="KPK62481.1"/>
    <property type="molecule type" value="Genomic_DNA"/>
</dbReference>
<name>A0A0S8FQ93_UNCW3</name>
<evidence type="ECO:0000256" key="1">
    <source>
        <dbReference type="ARBA" id="ARBA00004141"/>
    </source>
</evidence>
<dbReference type="PANTHER" id="PTHR10924:SF6">
    <property type="entry name" value="SOLUTE CARRIER FAMILY 49 MEMBER A3"/>
    <property type="match status" value="1"/>
</dbReference>
<feature type="non-terminal residue" evidence="6">
    <location>
        <position position="123"/>
    </location>
</feature>
<dbReference type="SUPFAM" id="SSF103473">
    <property type="entry name" value="MFS general substrate transporter"/>
    <property type="match status" value="1"/>
</dbReference>
<dbReference type="InterPro" id="IPR036259">
    <property type="entry name" value="MFS_trans_sf"/>
</dbReference>
<evidence type="ECO:0000256" key="5">
    <source>
        <dbReference type="SAM" id="Phobius"/>
    </source>
</evidence>
<feature type="transmembrane region" description="Helical" evidence="5">
    <location>
        <begin position="54"/>
        <end position="74"/>
    </location>
</feature>
<evidence type="ECO:0000313" key="7">
    <source>
        <dbReference type="Proteomes" id="UP000051373"/>
    </source>
</evidence>
<dbReference type="GO" id="GO:0016020">
    <property type="term" value="C:membrane"/>
    <property type="evidence" value="ECO:0007669"/>
    <property type="project" value="UniProtKB-SubCell"/>
</dbReference>
<accession>A0A0S8FQ93</accession>
<dbReference type="PANTHER" id="PTHR10924">
    <property type="entry name" value="MAJOR FACILITATOR SUPERFAMILY PROTEIN-RELATED"/>
    <property type="match status" value="1"/>
</dbReference>
<keyword evidence="2 5" id="KW-0812">Transmembrane</keyword>
<dbReference type="InterPro" id="IPR049680">
    <property type="entry name" value="FLVCR1-2_SLC49-like"/>
</dbReference>
<reference evidence="6 7" key="1">
    <citation type="journal article" date="2015" name="Microbiome">
        <title>Genomic resolution of linkages in carbon, nitrogen, and sulfur cycling among widespread estuary sediment bacteria.</title>
        <authorList>
            <person name="Baker B.J."/>
            <person name="Lazar C.S."/>
            <person name="Teske A.P."/>
            <person name="Dick G.J."/>
        </authorList>
    </citation>
    <scope>NUCLEOTIDE SEQUENCE [LARGE SCALE GENOMIC DNA]</scope>
    <source>
        <strain evidence="6">SM23_42</strain>
    </source>
</reference>
<comment type="subcellular location">
    <subcellularLocation>
        <location evidence="1">Membrane</location>
        <topology evidence="1">Multi-pass membrane protein</topology>
    </subcellularLocation>
</comment>
<comment type="caution">
    <text evidence="6">The sequence shown here is derived from an EMBL/GenBank/DDBJ whole genome shotgun (WGS) entry which is preliminary data.</text>
</comment>
<protein>
    <submittedName>
        <fullName evidence="6">Sugar phosphate permease</fullName>
    </submittedName>
</protein>
<evidence type="ECO:0000256" key="4">
    <source>
        <dbReference type="ARBA" id="ARBA00023136"/>
    </source>
</evidence>
<evidence type="ECO:0000256" key="3">
    <source>
        <dbReference type="ARBA" id="ARBA00022989"/>
    </source>
</evidence>
<keyword evidence="4 5" id="KW-0472">Membrane</keyword>
<evidence type="ECO:0000256" key="2">
    <source>
        <dbReference type="ARBA" id="ARBA00022692"/>
    </source>
</evidence>
<dbReference type="Proteomes" id="UP000051373">
    <property type="component" value="Unassembled WGS sequence"/>
</dbReference>
<gene>
    <name evidence="6" type="ORF">AMJ83_10760</name>
</gene>
<dbReference type="AlphaFoldDB" id="A0A0S8FQ93"/>
<sequence>MTEQESIRVYGYRWFVLLVFMFIAGITQLLWITFAPITGIAAQFFGTSDLSVGLLSMCFMVVYIVMVLPSAWVIDTYGFRAAAGIGAALTAIFALTRGIFAPNYTIVLVSQIGIAIGQPFIIG</sequence>
<feature type="transmembrane region" description="Helical" evidence="5">
    <location>
        <begin position="12"/>
        <end position="34"/>
    </location>
</feature>
<keyword evidence="3 5" id="KW-1133">Transmembrane helix</keyword>
<organism evidence="6 7">
    <name type="scientific">candidate division WOR_3 bacterium SM23_42</name>
    <dbReference type="NCBI Taxonomy" id="1703779"/>
    <lineage>
        <taxon>Bacteria</taxon>
        <taxon>Bacteria division WOR-3</taxon>
    </lineage>
</organism>
<evidence type="ECO:0000313" key="6">
    <source>
        <dbReference type="EMBL" id="KPK62481.1"/>
    </source>
</evidence>
<dbReference type="Gene3D" id="1.20.1250.20">
    <property type="entry name" value="MFS general substrate transporter like domains"/>
    <property type="match status" value="1"/>
</dbReference>
<feature type="transmembrane region" description="Helical" evidence="5">
    <location>
        <begin position="81"/>
        <end position="100"/>
    </location>
</feature>
<dbReference type="STRING" id="1703779.AMJ83_10760"/>